<accession>A0A9P5AQ25</accession>
<feature type="chain" id="PRO_5040119223" description="Apple domain-containing protein" evidence="2">
    <location>
        <begin position="22"/>
        <end position="263"/>
    </location>
</feature>
<protein>
    <recommendedName>
        <fullName evidence="3">Apple domain-containing protein</fullName>
    </recommendedName>
</protein>
<comment type="caution">
    <text evidence="4">The sequence shown here is derived from an EMBL/GenBank/DDBJ whole genome shotgun (WGS) entry which is preliminary data.</text>
</comment>
<sequence>MVRAKIVVAALAACLIDSVNAGACKPKPSVSTESQPSSSIVSSTGATETSTMAETSTSAETSTIAVTTTSQSIETISTTSDTATTSSAVRVVSVCGLHGTCSPASDGCRSRSAGNEIFYLGECQDLCLSDNHCKSILYNSDVGGCFLNTNIAQDSGFYEVPAPQFVWYDNGCDIEKREPDPICGVRGDCNQSRCEPMGLPGSYTTKSCQEACAADEQCGSIMFAPAFNGCYFLPKSVYKSGFYEQSSAEAYWYDLACSIEEGD</sequence>
<dbReference type="Proteomes" id="UP000730481">
    <property type="component" value="Unassembled WGS sequence"/>
</dbReference>
<name>A0A9P5AQ25_9HYPO</name>
<evidence type="ECO:0000313" key="4">
    <source>
        <dbReference type="EMBL" id="KAF4342840.1"/>
    </source>
</evidence>
<evidence type="ECO:0000256" key="1">
    <source>
        <dbReference type="SAM" id="MobiDB-lite"/>
    </source>
</evidence>
<feature type="compositionally biased region" description="Low complexity" evidence="1">
    <location>
        <begin position="28"/>
        <end position="64"/>
    </location>
</feature>
<evidence type="ECO:0000313" key="5">
    <source>
        <dbReference type="Proteomes" id="UP000730481"/>
    </source>
</evidence>
<proteinExistence type="predicted"/>
<feature type="region of interest" description="Disordered" evidence="1">
    <location>
        <begin position="26"/>
        <end position="64"/>
    </location>
</feature>
<feature type="signal peptide" evidence="2">
    <location>
        <begin position="1"/>
        <end position="21"/>
    </location>
</feature>
<evidence type="ECO:0000259" key="3">
    <source>
        <dbReference type="PROSITE" id="PS50948"/>
    </source>
</evidence>
<dbReference type="PROSITE" id="PS50948">
    <property type="entry name" value="PAN"/>
    <property type="match status" value="1"/>
</dbReference>
<keyword evidence="2" id="KW-0732">Signal</keyword>
<reference evidence="4" key="2">
    <citation type="submission" date="2020-02" db="EMBL/GenBank/DDBJ databases">
        <title>Identification and distribution of gene clusters putatively required for synthesis of sphingolipid metabolism inhibitors in phylogenetically diverse species of the filamentous fungus Fusarium.</title>
        <authorList>
            <person name="Kim H.-S."/>
            <person name="Busman M."/>
            <person name="Brown D.W."/>
            <person name="Divon H."/>
            <person name="Uhlig S."/>
            <person name="Proctor R.H."/>
        </authorList>
    </citation>
    <scope>NUCLEOTIDE SEQUENCE</scope>
    <source>
        <strain evidence="4">NRRL 25174</strain>
    </source>
</reference>
<organism evidence="4 5">
    <name type="scientific">Fusarium beomiforme</name>
    <dbReference type="NCBI Taxonomy" id="44412"/>
    <lineage>
        <taxon>Eukaryota</taxon>
        <taxon>Fungi</taxon>
        <taxon>Dikarya</taxon>
        <taxon>Ascomycota</taxon>
        <taxon>Pezizomycotina</taxon>
        <taxon>Sordariomycetes</taxon>
        <taxon>Hypocreomycetidae</taxon>
        <taxon>Hypocreales</taxon>
        <taxon>Nectriaceae</taxon>
        <taxon>Fusarium</taxon>
        <taxon>Fusarium burgessii species complex</taxon>
    </lineage>
</organism>
<reference evidence="4" key="1">
    <citation type="journal article" date="2017" name="Mycologia">
        <title>Fusarium algeriense, sp. nov., a novel toxigenic crown rot pathogen of durum wheat from Algeria is nested in the Fusarium burgessii species complex.</title>
        <authorList>
            <person name="Laraba I."/>
            <person name="Keddad A."/>
            <person name="Boureghda H."/>
            <person name="Abdallah N."/>
            <person name="Vaughan M.M."/>
            <person name="Proctor R.H."/>
            <person name="Busman M."/>
            <person name="O'Donnell K."/>
        </authorList>
    </citation>
    <scope>NUCLEOTIDE SEQUENCE</scope>
    <source>
        <strain evidence="4">NRRL 25174</strain>
    </source>
</reference>
<dbReference type="EMBL" id="PVQB02000119">
    <property type="protein sequence ID" value="KAF4342840.1"/>
    <property type="molecule type" value="Genomic_DNA"/>
</dbReference>
<dbReference type="SUPFAM" id="SSF57414">
    <property type="entry name" value="Hairpin loop containing domain-like"/>
    <property type="match status" value="1"/>
</dbReference>
<dbReference type="Pfam" id="PF00024">
    <property type="entry name" value="PAN_1"/>
    <property type="match status" value="1"/>
</dbReference>
<feature type="domain" description="Apple" evidence="3">
    <location>
        <begin position="95"/>
        <end position="172"/>
    </location>
</feature>
<dbReference type="OrthoDB" id="5101973at2759"/>
<gene>
    <name evidence="4" type="ORF">FBEOM_3249</name>
</gene>
<dbReference type="AlphaFoldDB" id="A0A9P5AQ25"/>
<dbReference type="InterPro" id="IPR003609">
    <property type="entry name" value="Pan_app"/>
</dbReference>
<keyword evidence="5" id="KW-1185">Reference proteome</keyword>
<evidence type="ECO:0000256" key="2">
    <source>
        <dbReference type="SAM" id="SignalP"/>
    </source>
</evidence>